<evidence type="ECO:0000313" key="2">
    <source>
        <dbReference type="Proteomes" id="UP000694255"/>
    </source>
</evidence>
<reference evidence="1 2" key="1">
    <citation type="journal article" date="2021" name="DNA Res.">
        <title>Genome analysis of Candida subhashii reveals its hybrid nature and dual mitochondrial genome conformations.</title>
        <authorList>
            <person name="Mixao V."/>
            <person name="Hegedusova E."/>
            <person name="Saus E."/>
            <person name="Pryszcz L.P."/>
            <person name="Cillingova A."/>
            <person name="Nosek J."/>
            <person name="Gabaldon T."/>
        </authorList>
    </citation>
    <scope>NUCLEOTIDE SEQUENCE [LARGE SCALE GENOMIC DNA]</scope>
    <source>
        <strain evidence="1 2">CBS 10753</strain>
    </source>
</reference>
<name>A0A8J5UK28_9ASCO</name>
<dbReference type="AlphaFoldDB" id="A0A8J5UK28"/>
<gene>
    <name evidence="1" type="ORF">J8A68_004874</name>
</gene>
<comment type="caution">
    <text evidence="1">The sequence shown here is derived from an EMBL/GenBank/DDBJ whole genome shotgun (WGS) entry which is preliminary data.</text>
</comment>
<dbReference type="EMBL" id="JAGSYN010000216">
    <property type="protein sequence ID" value="KAG7661606.1"/>
    <property type="molecule type" value="Genomic_DNA"/>
</dbReference>
<evidence type="ECO:0000313" key="1">
    <source>
        <dbReference type="EMBL" id="KAG7661606.1"/>
    </source>
</evidence>
<dbReference type="Proteomes" id="UP000694255">
    <property type="component" value="Unassembled WGS sequence"/>
</dbReference>
<dbReference type="RefSeq" id="XP_049261839.1">
    <property type="nucleotide sequence ID" value="XM_049408879.1"/>
</dbReference>
<keyword evidence="2" id="KW-1185">Reference proteome</keyword>
<organism evidence="1 2">
    <name type="scientific">[Candida] subhashii</name>
    <dbReference type="NCBI Taxonomy" id="561895"/>
    <lineage>
        <taxon>Eukaryota</taxon>
        <taxon>Fungi</taxon>
        <taxon>Dikarya</taxon>
        <taxon>Ascomycota</taxon>
        <taxon>Saccharomycotina</taxon>
        <taxon>Pichiomycetes</taxon>
        <taxon>Debaryomycetaceae</taxon>
        <taxon>Spathaspora</taxon>
    </lineage>
</organism>
<dbReference type="GeneID" id="73471674"/>
<accession>A0A8J5UK28</accession>
<protein>
    <submittedName>
        <fullName evidence="1">Uncharacterized protein</fullName>
    </submittedName>
</protein>
<dbReference type="OrthoDB" id="4025436at2759"/>
<sequence>MPMQTDLKGISTTTTATTYVSNIKRLKTMTQSSVYDPAYTHRRKEIPKDEDRYHTNEPLSHIKRDEFKLPHKLNDELSFLPWYDDFQSSLQNCPQFKPFVVLDLLSLEGSTFDYRENVRRAHEECLLNPLINQYLNQALFQSLDPNLEYLVFQDKTFSENFESIKFHFHQVMNPFFFMSLESSLKFDIANVLQFLKDLDNLIKVYQFTFQKPTPDELKLNWIMNCLNTSYPEISREIQLNWEAINRDPILIRRILTKHANSRLKIRKLAMSD</sequence>
<proteinExistence type="predicted"/>